<dbReference type="AlphaFoldDB" id="A0A0S2K5E4"/>
<dbReference type="InterPro" id="IPR003593">
    <property type="entry name" value="AAA+_ATPase"/>
</dbReference>
<dbReference type="Proteomes" id="UP000061457">
    <property type="component" value="Chromosome I"/>
</dbReference>
<dbReference type="EMBL" id="CP013187">
    <property type="protein sequence ID" value="ALO43719.1"/>
    <property type="molecule type" value="Genomic_DNA"/>
</dbReference>
<dbReference type="InterPro" id="IPR009057">
    <property type="entry name" value="Homeodomain-like_sf"/>
</dbReference>
<accession>A0A0S2K5E4</accession>
<dbReference type="PROSITE" id="PS50110">
    <property type="entry name" value="RESPONSE_REGULATORY"/>
    <property type="match status" value="1"/>
</dbReference>
<dbReference type="GO" id="GO:0006355">
    <property type="term" value="P:regulation of DNA-templated transcription"/>
    <property type="evidence" value="ECO:0007669"/>
    <property type="project" value="InterPro"/>
</dbReference>
<keyword evidence="3" id="KW-0805">Transcription regulation</keyword>
<feature type="domain" description="Sigma-54 factor interaction" evidence="6">
    <location>
        <begin position="137"/>
        <end position="366"/>
    </location>
</feature>
<dbReference type="Pfam" id="PF02954">
    <property type="entry name" value="HTH_8"/>
    <property type="match status" value="1"/>
</dbReference>
<dbReference type="GO" id="GO:0000160">
    <property type="term" value="P:phosphorelay signal transduction system"/>
    <property type="evidence" value="ECO:0007669"/>
    <property type="project" value="InterPro"/>
</dbReference>
<keyword evidence="8" id="KW-0238">DNA-binding</keyword>
<dbReference type="CDD" id="cd00009">
    <property type="entry name" value="AAA"/>
    <property type="match status" value="1"/>
</dbReference>
<organism evidence="8 9">
    <name type="scientific">Pseudoalteromonas phenolica</name>
    <dbReference type="NCBI Taxonomy" id="161398"/>
    <lineage>
        <taxon>Bacteria</taxon>
        <taxon>Pseudomonadati</taxon>
        <taxon>Pseudomonadota</taxon>
        <taxon>Gammaproteobacteria</taxon>
        <taxon>Alteromonadales</taxon>
        <taxon>Pseudoalteromonadaceae</taxon>
        <taxon>Pseudoalteromonas</taxon>
    </lineage>
</organism>
<dbReference type="SMART" id="SM00382">
    <property type="entry name" value="AAA"/>
    <property type="match status" value="1"/>
</dbReference>
<dbReference type="SUPFAM" id="SSF52172">
    <property type="entry name" value="CheY-like"/>
    <property type="match status" value="1"/>
</dbReference>
<sequence length="442" mass="49327">MPISKPCILIVDDHDDIRFALSLLLEQAGFRVVEAENPFACQQVLTRLTPDLILLDMNFSRDTTSGQEGLALLPKLTALNIPVILMTAWANIELAVKGMQLGAKDFVEKPWRKNALLAQIARHIEPVKVQSDSATAWVAHSEKMQQIEQLVLQLAQTDANLLILGENGTGKSQLAQRIHQLSHRRQAPLINLNMAAITDNLFESELFGHQKGAFTDAKADRLGAFSQAQSGSLFMDEIGALPIHLQPKLLQVLETGQFTSLGASAPSKVDVRLIAATNQDIPQAIAKQQFRQDLYYRLNTFVITLPPLRARQADILPLAEYFIDKYSQKYNKTRPTLDQTASQRLLSHDWPGNVRELSHTLERAVLICQNESIADTHLLIEATHSEQTSEVPEMTLEALEKQRILDVLAANESQISASAKVLGISRNALYRRLEKYQIDLPE</sequence>
<dbReference type="SMART" id="SM00448">
    <property type="entry name" value="REC"/>
    <property type="match status" value="1"/>
</dbReference>
<dbReference type="PANTHER" id="PTHR32071:SF113">
    <property type="entry name" value="ALGINATE BIOSYNTHESIS TRANSCRIPTIONAL REGULATORY PROTEIN ALGB"/>
    <property type="match status" value="1"/>
</dbReference>
<dbReference type="InterPro" id="IPR002197">
    <property type="entry name" value="HTH_Fis"/>
</dbReference>
<gene>
    <name evidence="8" type="ORF">PP2015_3242</name>
</gene>
<evidence type="ECO:0000256" key="1">
    <source>
        <dbReference type="ARBA" id="ARBA00022741"/>
    </source>
</evidence>
<dbReference type="SUPFAM" id="SSF46689">
    <property type="entry name" value="Homeodomain-like"/>
    <property type="match status" value="1"/>
</dbReference>
<evidence type="ECO:0000313" key="9">
    <source>
        <dbReference type="Proteomes" id="UP000061457"/>
    </source>
</evidence>
<evidence type="ECO:0000313" key="8">
    <source>
        <dbReference type="EMBL" id="ALO43719.1"/>
    </source>
</evidence>
<keyword evidence="1" id="KW-0547">Nucleotide-binding</keyword>
<dbReference type="PRINTS" id="PR01590">
    <property type="entry name" value="HTHFIS"/>
</dbReference>
<evidence type="ECO:0000259" key="7">
    <source>
        <dbReference type="PROSITE" id="PS50110"/>
    </source>
</evidence>
<evidence type="ECO:0000256" key="2">
    <source>
        <dbReference type="ARBA" id="ARBA00022840"/>
    </source>
</evidence>
<dbReference type="Pfam" id="PF00158">
    <property type="entry name" value="Sigma54_activat"/>
    <property type="match status" value="1"/>
</dbReference>
<protein>
    <submittedName>
        <fullName evidence="8">Sigma-54 dependent DNA-binding response regulator</fullName>
    </submittedName>
</protein>
<name>A0A0S2K5E4_9GAMM</name>
<dbReference type="GO" id="GO:0005524">
    <property type="term" value="F:ATP binding"/>
    <property type="evidence" value="ECO:0007669"/>
    <property type="project" value="UniProtKB-KW"/>
</dbReference>
<keyword evidence="2" id="KW-0067">ATP-binding</keyword>
<dbReference type="Gene3D" id="3.40.50.300">
    <property type="entry name" value="P-loop containing nucleotide triphosphate hydrolases"/>
    <property type="match status" value="1"/>
</dbReference>
<dbReference type="KEGG" id="pphe:PP2015_3242"/>
<dbReference type="Gene3D" id="1.10.8.60">
    <property type="match status" value="1"/>
</dbReference>
<dbReference type="PROSITE" id="PS00688">
    <property type="entry name" value="SIGMA54_INTERACT_3"/>
    <property type="match status" value="1"/>
</dbReference>
<evidence type="ECO:0000256" key="5">
    <source>
        <dbReference type="PROSITE-ProRule" id="PRU00169"/>
    </source>
</evidence>
<dbReference type="Pfam" id="PF00072">
    <property type="entry name" value="Response_reg"/>
    <property type="match status" value="1"/>
</dbReference>
<dbReference type="PATRIC" id="fig|161398.10.peg.3305"/>
<keyword evidence="4" id="KW-0804">Transcription</keyword>
<dbReference type="Pfam" id="PF25601">
    <property type="entry name" value="AAA_lid_14"/>
    <property type="match status" value="1"/>
</dbReference>
<dbReference type="RefSeq" id="WP_058031364.1">
    <property type="nucleotide sequence ID" value="NZ_CP013187.1"/>
</dbReference>
<dbReference type="PANTHER" id="PTHR32071">
    <property type="entry name" value="TRANSCRIPTIONAL REGULATORY PROTEIN"/>
    <property type="match status" value="1"/>
</dbReference>
<keyword evidence="5" id="KW-0597">Phosphoprotein</keyword>
<feature type="domain" description="Response regulatory" evidence="7">
    <location>
        <begin position="7"/>
        <end position="124"/>
    </location>
</feature>
<dbReference type="SUPFAM" id="SSF52540">
    <property type="entry name" value="P-loop containing nucleoside triphosphate hydrolases"/>
    <property type="match status" value="1"/>
</dbReference>
<evidence type="ECO:0000259" key="6">
    <source>
        <dbReference type="PROSITE" id="PS50045"/>
    </source>
</evidence>
<dbReference type="Gene3D" id="1.10.10.60">
    <property type="entry name" value="Homeodomain-like"/>
    <property type="match status" value="1"/>
</dbReference>
<feature type="modified residue" description="4-aspartylphosphate" evidence="5">
    <location>
        <position position="56"/>
    </location>
</feature>
<dbReference type="InterPro" id="IPR002078">
    <property type="entry name" value="Sigma_54_int"/>
</dbReference>
<proteinExistence type="predicted"/>
<evidence type="ECO:0000256" key="3">
    <source>
        <dbReference type="ARBA" id="ARBA00023015"/>
    </source>
</evidence>
<keyword evidence="9" id="KW-1185">Reference proteome</keyword>
<dbReference type="PROSITE" id="PS50045">
    <property type="entry name" value="SIGMA54_INTERACT_4"/>
    <property type="match status" value="1"/>
</dbReference>
<dbReference type="InterPro" id="IPR011006">
    <property type="entry name" value="CheY-like_superfamily"/>
</dbReference>
<dbReference type="InterPro" id="IPR058031">
    <property type="entry name" value="AAA_lid_NorR"/>
</dbReference>
<dbReference type="InterPro" id="IPR027417">
    <property type="entry name" value="P-loop_NTPase"/>
</dbReference>
<dbReference type="Gene3D" id="3.40.50.2300">
    <property type="match status" value="1"/>
</dbReference>
<dbReference type="GO" id="GO:0043565">
    <property type="term" value="F:sequence-specific DNA binding"/>
    <property type="evidence" value="ECO:0007669"/>
    <property type="project" value="InterPro"/>
</dbReference>
<dbReference type="FunFam" id="3.40.50.300:FF:000006">
    <property type="entry name" value="DNA-binding transcriptional regulator NtrC"/>
    <property type="match status" value="1"/>
</dbReference>
<dbReference type="InterPro" id="IPR025944">
    <property type="entry name" value="Sigma_54_int_dom_CS"/>
</dbReference>
<reference evidence="8 9" key="1">
    <citation type="submission" date="2015-11" db="EMBL/GenBank/DDBJ databases">
        <authorList>
            <person name="Zhang Y."/>
            <person name="Guo Z."/>
        </authorList>
    </citation>
    <scope>NUCLEOTIDE SEQUENCE [LARGE SCALE GENOMIC DNA]</scope>
    <source>
        <strain evidence="8 9">KCTC 12086</strain>
    </source>
</reference>
<evidence type="ECO:0000256" key="4">
    <source>
        <dbReference type="ARBA" id="ARBA00023163"/>
    </source>
</evidence>
<dbReference type="STRING" id="161398.PP2015_3242"/>
<dbReference type="InterPro" id="IPR001789">
    <property type="entry name" value="Sig_transdc_resp-reg_receiver"/>
</dbReference>